<reference evidence="1" key="1">
    <citation type="submission" date="2018-01" db="EMBL/GenBank/DDBJ databases">
        <authorList>
            <person name="Krukenberg V."/>
        </authorList>
    </citation>
    <scope>NUCLEOTIDE SEQUENCE</scope>
    <source>
        <strain evidence="1">E20ANME2</strain>
    </source>
</reference>
<name>A0AC61L3T9_9EURY</name>
<dbReference type="EMBL" id="PQXF01000009">
    <property type="protein sequence ID" value="PXF60950.1"/>
    <property type="molecule type" value="Genomic_DNA"/>
</dbReference>
<accession>A0AC61L3T9</accession>
<evidence type="ECO:0000313" key="1">
    <source>
        <dbReference type="EMBL" id="PXF60950.1"/>
    </source>
</evidence>
<organism evidence="1 2">
    <name type="scientific">Candidatus Methanogaster sp</name>
    <dbReference type="NCBI Taxonomy" id="3386292"/>
    <lineage>
        <taxon>Archaea</taxon>
        <taxon>Methanobacteriati</taxon>
        <taxon>Methanobacteriota</taxon>
        <taxon>Stenosarchaea group</taxon>
        <taxon>Methanomicrobia</taxon>
        <taxon>Methanosarcinales</taxon>
        <taxon>ANME-2 cluster</taxon>
        <taxon>Candidatus Methanogasteraceae</taxon>
        <taxon>Candidatus Methanogaster</taxon>
    </lineage>
</organism>
<gene>
    <name evidence="1" type="ORF">C4B59_06250</name>
</gene>
<comment type="caution">
    <text evidence="1">The sequence shown here is derived from an EMBL/GenBank/DDBJ whole genome shotgun (WGS) entry which is preliminary data.</text>
</comment>
<evidence type="ECO:0000313" key="2">
    <source>
        <dbReference type="Proteomes" id="UP000248329"/>
    </source>
</evidence>
<sequence>MTNYEQVRNVKKPSAAIRQQQQPSKSTDHGLTRQQHPAAIIQRATAAPESLTTADLLQLQRTIGNRAVGQLLSGINAGQRESLAHGSLIQAKLTINPPGDIYEQEADRVAGQVVDRINQPAGPGQAVQRQEMPEEEEELLQGKMIDAIQRQDIPEEEEELQMMPVVQRAPGSGIAATPDLEAAIQQARGSGQPLSRGIRAPMEQAFGADFGGVRVHTDTESDLLNRSIQAQAFTTGQDIFFRHGAYDPGSRGGQELLAHEMTHVVQQNATLQKQLANLKGDPVQRLKLGVTNNAGGGVVQPAYTARRQLGGLGWLGKPWVWRKRGNIFNLGLYHEHIFFNTPQMIQGVNGGNPIDNIGFFNNELRWNEGTGGYAQALTGLDDGVIATAVHNNRNPGNYSLLFNNCQRWVAKVLKSAGY</sequence>
<proteinExistence type="predicted"/>
<dbReference type="Proteomes" id="UP000248329">
    <property type="component" value="Unassembled WGS sequence"/>
</dbReference>
<protein>
    <submittedName>
        <fullName evidence="1">Uncharacterized protein</fullName>
    </submittedName>
</protein>